<name>A0A0A9H9T2_ARUDO</name>
<evidence type="ECO:0000256" key="1">
    <source>
        <dbReference type="SAM" id="MobiDB-lite"/>
    </source>
</evidence>
<reference evidence="2" key="1">
    <citation type="submission" date="2014-09" db="EMBL/GenBank/DDBJ databases">
        <authorList>
            <person name="Magalhaes I.L.F."/>
            <person name="Oliveira U."/>
            <person name="Santos F.R."/>
            <person name="Vidigal T.H.D.A."/>
            <person name="Brescovit A.D."/>
            <person name="Santos A.J."/>
        </authorList>
    </citation>
    <scope>NUCLEOTIDE SEQUENCE</scope>
    <source>
        <tissue evidence="2">Shoot tissue taken approximately 20 cm above the soil surface</tissue>
    </source>
</reference>
<dbReference type="AlphaFoldDB" id="A0A0A9H9T2"/>
<accession>A0A0A9H9T2</accession>
<feature type="compositionally biased region" description="Basic residues" evidence="1">
    <location>
        <begin position="1"/>
        <end position="11"/>
    </location>
</feature>
<reference evidence="2" key="2">
    <citation type="journal article" date="2015" name="Data Brief">
        <title>Shoot transcriptome of the giant reed, Arundo donax.</title>
        <authorList>
            <person name="Barrero R.A."/>
            <person name="Guerrero F.D."/>
            <person name="Moolhuijzen P."/>
            <person name="Goolsby J.A."/>
            <person name="Tidwell J."/>
            <person name="Bellgard S.E."/>
            <person name="Bellgard M.I."/>
        </authorList>
    </citation>
    <scope>NUCLEOTIDE SEQUENCE</scope>
    <source>
        <tissue evidence="2">Shoot tissue taken approximately 20 cm above the soil surface</tissue>
    </source>
</reference>
<proteinExistence type="predicted"/>
<feature type="region of interest" description="Disordered" evidence="1">
    <location>
        <begin position="1"/>
        <end position="20"/>
    </location>
</feature>
<organism evidence="2">
    <name type="scientific">Arundo donax</name>
    <name type="common">Giant reed</name>
    <name type="synonym">Donax arundinaceus</name>
    <dbReference type="NCBI Taxonomy" id="35708"/>
    <lineage>
        <taxon>Eukaryota</taxon>
        <taxon>Viridiplantae</taxon>
        <taxon>Streptophyta</taxon>
        <taxon>Embryophyta</taxon>
        <taxon>Tracheophyta</taxon>
        <taxon>Spermatophyta</taxon>
        <taxon>Magnoliopsida</taxon>
        <taxon>Liliopsida</taxon>
        <taxon>Poales</taxon>
        <taxon>Poaceae</taxon>
        <taxon>PACMAD clade</taxon>
        <taxon>Arundinoideae</taxon>
        <taxon>Arundineae</taxon>
        <taxon>Arundo</taxon>
    </lineage>
</organism>
<protein>
    <submittedName>
        <fullName evidence="2">Uncharacterized protein</fullName>
    </submittedName>
</protein>
<dbReference type="EMBL" id="GBRH01164379">
    <property type="protein sequence ID" value="JAE33517.1"/>
    <property type="molecule type" value="Transcribed_RNA"/>
</dbReference>
<sequence>MRRTYRRRRSRGGAPRSPQR</sequence>
<evidence type="ECO:0000313" key="2">
    <source>
        <dbReference type="EMBL" id="JAE33517.1"/>
    </source>
</evidence>